<dbReference type="GO" id="GO:0031145">
    <property type="term" value="P:anaphase-promoting complex-dependent catabolic process"/>
    <property type="evidence" value="ECO:0007669"/>
    <property type="project" value="TreeGrafter"/>
</dbReference>
<evidence type="ECO:0000256" key="3">
    <source>
        <dbReference type="ARBA" id="ARBA00022776"/>
    </source>
</evidence>
<dbReference type="PANTHER" id="PTHR12558">
    <property type="entry name" value="CELL DIVISION CYCLE 16,23,27"/>
    <property type="match status" value="1"/>
</dbReference>
<keyword evidence="4" id="KW-0833">Ubl conjugation pathway</keyword>
<evidence type="ECO:0000256" key="2">
    <source>
        <dbReference type="ARBA" id="ARBA00022737"/>
    </source>
</evidence>
<organism evidence="9 10">
    <name type="scientific">Pleurotus eryngii</name>
    <name type="common">Boletus of the steppes</name>
    <dbReference type="NCBI Taxonomy" id="5323"/>
    <lineage>
        <taxon>Eukaryota</taxon>
        <taxon>Fungi</taxon>
        <taxon>Dikarya</taxon>
        <taxon>Basidiomycota</taxon>
        <taxon>Agaricomycotina</taxon>
        <taxon>Agaricomycetes</taxon>
        <taxon>Agaricomycetidae</taxon>
        <taxon>Agaricales</taxon>
        <taxon>Pleurotineae</taxon>
        <taxon>Pleurotaceae</taxon>
        <taxon>Pleurotus</taxon>
    </lineage>
</organism>
<dbReference type="GO" id="GO:0045842">
    <property type="term" value="P:positive regulation of mitotic metaphase/anaphase transition"/>
    <property type="evidence" value="ECO:0007669"/>
    <property type="project" value="TreeGrafter"/>
</dbReference>
<feature type="compositionally biased region" description="Low complexity" evidence="8">
    <location>
        <begin position="20"/>
        <end position="35"/>
    </location>
</feature>
<evidence type="ECO:0000256" key="5">
    <source>
        <dbReference type="ARBA" id="ARBA00022803"/>
    </source>
</evidence>
<feature type="compositionally biased region" description="Pro residues" evidence="8">
    <location>
        <begin position="1"/>
        <end position="10"/>
    </location>
</feature>
<evidence type="ECO:0000256" key="8">
    <source>
        <dbReference type="SAM" id="MobiDB-lite"/>
    </source>
</evidence>
<feature type="repeat" description="TPR" evidence="7">
    <location>
        <begin position="471"/>
        <end position="504"/>
    </location>
</feature>
<dbReference type="Proteomes" id="UP000807025">
    <property type="component" value="Unassembled WGS sequence"/>
</dbReference>
<dbReference type="GO" id="GO:0016567">
    <property type="term" value="P:protein ubiquitination"/>
    <property type="evidence" value="ECO:0007669"/>
    <property type="project" value="TreeGrafter"/>
</dbReference>
<gene>
    <name evidence="9" type="ORF">BDN71DRAFT_1482078</name>
</gene>
<evidence type="ECO:0000313" key="10">
    <source>
        <dbReference type="Proteomes" id="UP000807025"/>
    </source>
</evidence>
<protein>
    <submittedName>
        <fullName evidence="9">Cell division control protein 16</fullName>
    </submittedName>
</protein>
<evidence type="ECO:0000313" key="9">
    <source>
        <dbReference type="EMBL" id="KAF9496835.1"/>
    </source>
</evidence>
<keyword evidence="2" id="KW-0677">Repeat</keyword>
<dbReference type="PROSITE" id="PS50293">
    <property type="entry name" value="TPR_REGION"/>
    <property type="match status" value="1"/>
</dbReference>
<feature type="region of interest" description="Disordered" evidence="8">
    <location>
        <begin position="1"/>
        <end position="35"/>
    </location>
</feature>
<dbReference type="GO" id="GO:0005737">
    <property type="term" value="C:cytoplasm"/>
    <property type="evidence" value="ECO:0007669"/>
    <property type="project" value="TreeGrafter"/>
</dbReference>
<dbReference type="EMBL" id="MU154549">
    <property type="protein sequence ID" value="KAF9496835.1"/>
    <property type="molecule type" value="Genomic_DNA"/>
</dbReference>
<dbReference type="Pfam" id="PF07719">
    <property type="entry name" value="TPR_2"/>
    <property type="match status" value="1"/>
</dbReference>
<evidence type="ECO:0000256" key="7">
    <source>
        <dbReference type="PROSITE-ProRule" id="PRU00339"/>
    </source>
</evidence>
<keyword evidence="6" id="KW-0131">Cell cycle</keyword>
<proteinExistence type="predicted"/>
<keyword evidence="5 7" id="KW-0802">TPR repeat</keyword>
<dbReference type="OrthoDB" id="10006270at2759"/>
<feature type="repeat" description="TPR" evidence="7">
    <location>
        <begin position="648"/>
        <end position="681"/>
    </location>
</feature>
<evidence type="ECO:0000256" key="4">
    <source>
        <dbReference type="ARBA" id="ARBA00022786"/>
    </source>
</evidence>
<dbReference type="Pfam" id="PF12895">
    <property type="entry name" value="ANAPC3"/>
    <property type="match status" value="1"/>
</dbReference>
<comment type="caution">
    <text evidence="9">The sequence shown here is derived from an EMBL/GenBank/DDBJ whole genome shotgun (WGS) entry which is preliminary data.</text>
</comment>
<reference evidence="9" key="1">
    <citation type="submission" date="2020-11" db="EMBL/GenBank/DDBJ databases">
        <authorList>
            <consortium name="DOE Joint Genome Institute"/>
            <person name="Ahrendt S."/>
            <person name="Riley R."/>
            <person name="Andreopoulos W."/>
            <person name="Labutti K."/>
            <person name="Pangilinan J."/>
            <person name="Ruiz-Duenas F.J."/>
            <person name="Barrasa J.M."/>
            <person name="Sanchez-Garcia M."/>
            <person name="Camarero S."/>
            <person name="Miyauchi S."/>
            <person name="Serrano A."/>
            <person name="Linde D."/>
            <person name="Babiker R."/>
            <person name="Drula E."/>
            <person name="Ayuso-Fernandez I."/>
            <person name="Pacheco R."/>
            <person name="Padilla G."/>
            <person name="Ferreira P."/>
            <person name="Barriuso J."/>
            <person name="Kellner H."/>
            <person name="Castanera R."/>
            <person name="Alfaro M."/>
            <person name="Ramirez L."/>
            <person name="Pisabarro A.G."/>
            <person name="Kuo A."/>
            <person name="Tritt A."/>
            <person name="Lipzen A."/>
            <person name="He G."/>
            <person name="Yan M."/>
            <person name="Ng V."/>
            <person name="Cullen D."/>
            <person name="Martin F."/>
            <person name="Rosso M.-N."/>
            <person name="Henrissat B."/>
            <person name="Hibbett D."/>
            <person name="Martinez A.T."/>
            <person name="Grigoriev I.V."/>
        </authorList>
    </citation>
    <scope>NUCLEOTIDE SEQUENCE</scope>
    <source>
        <strain evidence="9">ATCC 90797</strain>
    </source>
</reference>
<dbReference type="PANTHER" id="PTHR12558:SF9">
    <property type="entry name" value="CELL DIVISION CYCLE PROTEIN 16 HOMOLOG"/>
    <property type="match status" value="1"/>
</dbReference>
<feature type="region of interest" description="Disordered" evidence="8">
    <location>
        <begin position="47"/>
        <end position="114"/>
    </location>
</feature>
<keyword evidence="3" id="KW-0498">Mitosis</keyword>
<dbReference type="GO" id="GO:0005680">
    <property type="term" value="C:anaphase-promoting complex"/>
    <property type="evidence" value="ECO:0007669"/>
    <property type="project" value="UniProtKB-ARBA"/>
</dbReference>
<feature type="compositionally biased region" description="Acidic residues" evidence="8">
    <location>
        <begin position="103"/>
        <end position="114"/>
    </location>
</feature>
<dbReference type="AlphaFoldDB" id="A0A9P5ZZA3"/>
<sequence>MATPPPPNPHGIPSFPNIPSPSGSRNRGSIGSSFSFGPQSLVDSLLDANSSTASHPHSFALDPNRSVLPASPLRSSPRRHRKGKSSSSRYPHPLANDTTDVFQESEDEVDDDESEYEWGVVDRMRLWRHDALMQHLYETAAFWGDKILTWTNDPNDAFWLAQTYFMNHQYARAERLLTRPFSTTPPKPPDDEATHGLTNGHSGKGKGREQDLPPPPLVPRLPMGPGGMIEVPEDMQEGVSRLVDLSVACRYLAAQCQVRQGNWAEATEMLGESNPFRESGRSGPAIPNVDGGIKVEASMCYLRGILMQKLNRGDSAKECYMEALALDVKCYDAFLALIDGELLTVNEEWDFIQGLAYKEQTPEDAAFVQLMYTSRLRKYKHAVEHELTRRRLVEEYKLGDNPDVLYSFADALYSSFKWADCYEITSRILNMVAIHKQTMNIHVACMYHLEHLHSKLFLLAHELVEREPENPASWYAVGVWYLASAKYPQARQYFSKTSLMDPRHSAAWVAFGHTFSLEGEHDHAVTAYSTCARMFTGTHMPLMFVGMEHIILSNFALADEALHAANTLCDGDPLLMNECGVMAYNHGDYQGAADLFVKALDVAGVTQSSEKTWCTTYMNLGTASRKLKRYQEAHAAYQKVLDLEPRNAMALGFMGMVYQFMGNLDAAIIKYHEALSIDPINNQMLELLNLALDRSTMAPVEAAIRGVREQQMLGSLRQQKGKERATNEMVSRFQTGHVDEANSSNDMSVG</sequence>
<dbReference type="InterPro" id="IPR011990">
    <property type="entry name" value="TPR-like_helical_dom_sf"/>
</dbReference>
<dbReference type="InterPro" id="IPR013105">
    <property type="entry name" value="TPR_2"/>
</dbReference>
<evidence type="ECO:0000256" key="1">
    <source>
        <dbReference type="ARBA" id="ARBA00022618"/>
    </source>
</evidence>
<dbReference type="SUPFAM" id="SSF48452">
    <property type="entry name" value="TPR-like"/>
    <property type="match status" value="2"/>
</dbReference>
<keyword evidence="1 9" id="KW-0132">Cell division</keyword>
<keyword evidence="10" id="KW-1185">Reference proteome</keyword>
<dbReference type="SMART" id="SM00028">
    <property type="entry name" value="TPR"/>
    <property type="match status" value="6"/>
</dbReference>
<feature type="region of interest" description="Disordered" evidence="8">
    <location>
        <begin position="179"/>
        <end position="217"/>
    </location>
</feature>
<name>A0A9P5ZZA3_PLEER</name>
<dbReference type="InterPro" id="IPR019734">
    <property type="entry name" value="TPR_rpt"/>
</dbReference>
<dbReference type="GO" id="GO:0051301">
    <property type="term" value="P:cell division"/>
    <property type="evidence" value="ECO:0007669"/>
    <property type="project" value="UniProtKB-KW"/>
</dbReference>
<dbReference type="Gene3D" id="1.25.40.10">
    <property type="entry name" value="Tetratricopeptide repeat domain"/>
    <property type="match status" value="1"/>
</dbReference>
<dbReference type="Pfam" id="PF13181">
    <property type="entry name" value="TPR_8"/>
    <property type="match status" value="2"/>
</dbReference>
<accession>A0A9P5ZZA3</accession>
<evidence type="ECO:0000256" key="6">
    <source>
        <dbReference type="ARBA" id="ARBA00023306"/>
    </source>
</evidence>
<dbReference type="PROSITE" id="PS50005">
    <property type="entry name" value="TPR"/>
    <property type="match status" value="3"/>
</dbReference>
<feature type="repeat" description="TPR" evidence="7">
    <location>
        <begin position="614"/>
        <end position="647"/>
    </location>
</feature>